<comment type="caution">
    <text evidence="5">The sequence shown here is derived from an EMBL/GenBank/DDBJ whole genome shotgun (WGS) entry which is preliminary data.</text>
</comment>
<evidence type="ECO:0000313" key="5">
    <source>
        <dbReference type="EMBL" id="KAK1894622.1"/>
    </source>
</evidence>
<dbReference type="InterPro" id="IPR001507">
    <property type="entry name" value="ZP_dom"/>
</dbReference>
<dbReference type="AlphaFoldDB" id="A0AAD9F9Y8"/>
<feature type="signal peptide" evidence="3">
    <location>
        <begin position="1"/>
        <end position="20"/>
    </location>
</feature>
<evidence type="ECO:0000313" key="6">
    <source>
        <dbReference type="Proteomes" id="UP001228049"/>
    </source>
</evidence>
<dbReference type="PANTHER" id="PTHR14002:SF50">
    <property type="entry name" value="ALPHA-TECTORIN-LIKE-RELATED"/>
    <property type="match status" value="1"/>
</dbReference>
<evidence type="ECO:0000259" key="4">
    <source>
        <dbReference type="PROSITE" id="PS51034"/>
    </source>
</evidence>
<gene>
    <name evidence="5" type="ORF">KUDE01_020080</name>
</gene>
<organism evidence="5 6">
    <name type="scientific">Dissostichus eleginoides</name>
    <name type="common">Patagonian toothfish</name>
    <name type="synonym">Dissostichus amissus</name>
    <dbReference type="NCBI Taxonomy" id="100907"/>
    <lineage>
        <taxon>Eukaryota</taxon>
        <taxon>Metazoa</taxon>
        <taxon>Chordata</taxon>
        <taxon>Craniata</taxon>
        <taxon>Vertebrata</taxon>
        <taxon>Euteleostomi</taxon>
        <taxon>Actinopterygii</taxon>
        <taxon>Neopterygii</taxon>
        <taxon>Teleostei</taxon>
        <taxon>Neoteleostei</taxon>
        <taxon>Acanthomorphata</taxon>
        <taxon>Eupercaria</taxon>
        <taxon>Perciformes</taxon>
        <taxon>Notothenioidei</taxon>
        <taxon>Nototheniidae</taxon>
        <taxon>Dissostichus</taxon>
    </lineage>
</organism>
<proteinExistence type="predicted"/>
<evidence type="ECO:0000256" key="3">
    <source>
        <dbReference type="SAM" id="SignalP"/>
    </source>
</evidence>
<feature type="chain" id="PRO_5041965814" evidence="3">
    <location>
        <begin position="21"/>
        <end position="194"/>
    </location>
</feature>
<dbReference type="EMBL" id="JASDAP010000011">
    <property type="protein sequence ID" value="KAK1894622.1"/>
    <property type="molecule type" value="Genomic_DNA"/>
</dbReference>
<accession>A0AAD9F9Y8</accession>
<reference evidence="5" key="1">
    <citation type="submission" date="2023-04" db="EMBL/GenBank/DDBJ databases">
        <title>Chromosome-level genome of Chaenocephalus aceratus.</title>
        <authorList>
            <person name="Park H."/>
        </authorList>
    </citation>
    <scope>NUCLEOTIDE SEQUENCE</scope>
    <source>
        <strain evidence="5">DE</strain>
        <tissue evidence="5">Muscle</tissue>
    </source>
</reference>
<protein>
    <submittedName>
        <fullName evidence="5">Alpha-tectorin</fullName>
    </submittedName>
</protein>
<dbReference type="PANTHER" id="PTHR14002">
    <property type="entry name" value="ENDOGLIN/TGF-BETA RECEPTOR TYPE III"/>
    <property type="match status" value="1"/>
</dbReference>
<dbReference type="Gene3D" id="2.60.40.3210">
    <property type="entry name" value="Zona pellucida, ZP-N domain"/>
    <property type="match status" value="1"/>
</dbReference>
<keyword evidence="1 3" id="KW-0732">Signal</keyword>
<dbReference type="Pfam" id="PF23344">
    <property type="entry name" value="ZP-N"/>
    <property type="match status" value="1"/>
</dbReference>
<dbReference type="InterPro" id="IPR055356">
    <property type="entry name" value="ZP-N"/>
</dbReference>
<feature type="domain" description="ZP" evidence="4">
    <location>
        <begin position="34"/>
        <end position="194"/>
    </location>
</feature>
<evidence type="ECO:0000256" key="1">
    <source>
        <dbReference type="ARBA" id="ARBA00022729"/>
    </source>
</evidence>
<sequence>MAASRLCFFWILIVLRTAAGFLQEEEEDLNETVLCSNDQMKVVIPSIFFLRKDPPVFVGDLHLNDPECRGVEVGEDYVFSIKTNLSDCGTIMVSDQSHIMFTNSIHNNESQVISRNYVNISFSCRYPVRYLVQQPGGGHGVHVHLRTITLNTEDGNFSVSMLLFKDEAFEDRWATVPFLRLEDHVFVKVFMVEY</sequence>
<keyword evidence="6" id="KW-1185">Reference proteome</keyword>
<keyword evidence="2" id="KW-1015">Disulfide bond</keyword>
<dbReference type="PROSITE" id="PS51034">
    <property type="entry name" value="ZP_2"/>
    <property type="match status" value="1"/>
</dbReference>
<evidence type="ECO:0000256" key="2">
    <source>
        <dbReference type="ARBA" id="ARBA00023157"/>
    </source>
</evidence>
<name>A0AAD9F9Y8_DISEL</name>
<dbReference type="Proteomes" id="UP001228049">
    <property type="component" value="Unassembled WGS sequence"/>
</dbReference>